<dbReference type="EMBL" id="BONY01000009">
    <property type="protein sequence ID" value="GIH03740.1"/>
    <property type="molecule type" value="Genomic_DNA"/>
</dbReference>
<organism evidence="2 3">
    <name type="scientific">Rhizocola hellebori</name>
    <dbReference type="NCBI Taxonomy" id="1392758"/>
    <lineage>
        <taxon>Bacteria</taxon>
        <taxon>Bacillati</taxon>
        <taxon>Actinomycetota</taxon>
        <taxon>Actinomycetes</taxon>
        <taxon>Micromonosporales</taxon>
        <taxon>Micromonosporaceae</taxon>
        <taxon>Rhizocola</taxon>
    </lineage>
</organism>
<proteinExistence type="predicted"/>
<dbReference type="AlphaFoldDB" id="A0A8J3Q5V1"/>
<dbReference type="RefSeq" id="WP_203907650.1">
    <property type="nucleotide sequence ID" value="NZ_BONY01000009.1"/>
</dbReference>
<reference evidence="2" key="1">
    <citation type="submission" date="2021-01" db="EMBL/GenBank/DDBJ databases">
        <title>Whole genome shotgun sequence of Rhizocola hellebori NBRC 109834.</title>
        <authorList>
            <person name="Komaki H."/>
            <person name="Tamura T."/>
        </authorList>
    </citation>
    <scope>NUCLEOTIDE SEQUENCE</scope>
    <source>
        <strain evidence="2">NBRC 109834</strain>
    </source>
</reference>
<name>A0A8J3Q5V1_9ACTN</name>
<sequence>MEMLIPVVLILAILAFALGTARDKSLARKIGGEVNAQTPPEDPVVLMEKLHQLHKAGALTDAEYEAQKARILNEPRG</sequence>
<evidence type="ECO:0000313" key="3">
    <source>
        <dbReference type="Proteomes" id="UP000612899"/>
    </source>
</evidence>
<dbReference type="InterPro" id="IPR018649">
    <property type="entry name" value="SHOCT"/>
</dbReference>
<dbReference type="Pfam" id="PF09851">
    <property type="entry name" value="SHOCT"/>
    <property type="match status" value="1"/>
</dbReference>
<accession>A0A8J3Q5V1</accession>
<dbReference type="Proteomes" id="UP000612899">
    <property type="component" value="Unassembled WGS sequence"/>
</dbReference>
<protein>
    <recommendedName>
        <fullName evidence="1">SHOCT domain-containing protein</fullName>
    </recommendedName>
</protein>
<comment type="caution">
    <text evidence="2">The sequence shown here is derived from an EMBL/GenBank/DDBJ whole genome shotgun (WGS) entry which is preliminary data.</text>
</comment>
<gene>
    <name evidence="2" type="ORF">Rhe02_18070</name>
</gene>
<evidence type="ECO:0000313" key="2">
    <source>
        <dbReference type="EMBL" id="GIH03740.1"/>
    </source>
</evidence>
<evidence type="ECO:0000259" key="1">
    <source>
        <dbReference type="Pfam" id="PF09851"/>
    </source>
</evidence>
<keyword evidence="3" id="KW-1185">Reference proteome</keyword>
<feature type="domain" description="SHOCT" evidence="1">
    <location>
        <begin position="47"/>
        <end position="72"/>
    </location>
</feature>